<evidence type="ECO:0000313" key="7">
    <source>
        <dbReference type="Proteomes" id="UP000198417"/>
    </source>
</evidence>
<feature type="domain" description="ABC transporter" evidence="5">
    <location>
        <begin position="2"/>
        <end position="221"/>
    </location>
</feature>
<dbReference type="Gene3D" id="3.40.50.300">
    <property type="entry name" value="P-loop containing nucleotide triphosphate hydrolases"/>
    <property type="match status" value="1"/>
</dbReference>
<evidence type="ECO:0000313" key="6">
    <source>
        <dbReference type="EMBL" id="SNR72272.1"/>
    </source>
</evidence>
<dbReference type="PANTHER" id="PTHR46743">
    <property type="entry name" value="TEICHOIC ACIDS EXPORT ATP-BINDING PROTEIN TAGH"/>
    <property type="match status" value="1"/>
</dbReference>
<sequence length="227" mass="24856">MIQLRNLCKTFVLDGRRKMVADNLNAVFPSGASVAILGRNGAGKSTLMQMLSGATEPDSGEVLSTGTISWPVGFAGSFNGDLTGLQNARFIGRVYGVDTDELVDFVEGFAELGQHFRLPIRTYSSGMRSRLAFGVSMGLRFDTYLVDEVMAVGDAAFKAKSEALFHERMRTSGVIMITHSLGQVKRMCSKVYVLEKGRLRRFNNVDDGIAFYKALMRRPHPDTIAAG</sequence>
<dbReference type="Pfam" id="PF00005">
    <property type="entry name" value="ABC_tran"/>
    <property type="match status" value="1"/>
</dbReference>
<organism evidence="6 7">
    <name type="scientific">Puniceibacterium sediminis</name>
    <dbReference type="NCBI Taxonomy" id="1608407"/>
    <lineage>
        <taxon>Bacteria</taxon>
        <taxon>Pseudomonadati</taxon>
        <taxon>Pseudomonadota</taxon>
        <taxon>Alphaproteobacteria</taxon>
        <taxon>Rhodobacterales</taxon>
        <taxon>Paracoccaceae</taxon>
        <taxon>Puniceibacterium</taxon>
    </lineage>
</organism>
<evidence type="ECO:0000256" key="2">
    <source>
        <dbReference type="ARBA" id="ARBA00022448"/>
    </source>
</evidence>
<gene>
    <name evidence="6" type="ORF">SAMN06265370_11843</name>
</gene>
<keyword evidence="7" id="KW-1185">Reference proteome</keyword>
<dbReference type="InterPro" id="IPR050683">
    <property type="entry name" value="Bact_Polysacc_Export_ATP-bd"/>
</dbReference>
<dbReference type="SMART" id="SM00382">
    <property type="entry name" value="AAA"/>
    <property type="match status" value="1"/>
</dbReference>
<dbReference type="InterPro" id="IPR003593">
    <property type="entry name" value="AAA+_ATPase"/>
</dbReference>
<dbReference type="GO" id="GO:0005524">
    <property type="term" value="F:ATP binding"/>
    <property type="evidence" value="ECO:0007669"/>
    <property type="project" value="UniProtKB-KW"/>
</dbReference>
<dbReference type="InterPro" id="IPR015860">
    <property type="entry name" value="ABC_transpr_TagH-like"/>
</dbReference>
<accession>A0A238YMQ7</accession>
<dbReference type="RefSeq" id="WP_089272698.1">
    <property type="nucleotide sequence ID" value="NZ_FZNN01000018.1"/>
</dbReference>
<dbReference type="CDD" id="cd03220">
    <property type="entry name" value="ABC_KpsT_Wzt"/>
    <property type="match status" value="1"/>
</dbReference>
<keyword evidence="4 6" id="KW-0067">ATP-binding</keyword>
<comment type="similarity">
    <text evidence="1">Belongs to the ABC transporter superfamily.</text>
</comment>
<evidence type="ECO:0000256" key="3">
    <source>
        <dbReference type="ARBA" id="ARBA00022741"/>
    </source>
</evidence>
<keyword evidence="2" id="KW-0813">Transport</keyword>
<dbReference type="AlphaFoldDB" id="A0A238YMQ7"/>
<dbReference type="SUPFAM" id="SSF52540">
    <property type="entry name" value="P-loop containing nucleoside triphosphate hydrolases"/>
    <property type="match status" value="1"/>
</dbReference>
<dbReference type="OrthoDB" id="9778870at2"/>
<keyword evidence="3" id="KW-0547">Nucleotide-binding</keyword>
<dbReference type="Proteomes" id="UP000198417">
    <property type="component" value="Unassembled WGS sequence"/>
</dbReference>
<dbReference type="PROSITE" id="PS00211">
    <property type="entry name" value="ABC_TRANSPORTER_1"/>
    <property type="match status" value="1"/>
</dbReference>
<dbReference type="GO" id="GO:0016020">
    <property type="term" value="C:membrane"/>
    <property type="evidence" value="ECO:0007669"/>
    <property type="project" value="InterPro"/>
</dbReference>
<dbReference type="EMBL" id="FZNN01000018">
    <property type="protein sequence ID" value="SNR72272.1"/>
    <property type="molecule type" value="Genomic_DNA"/>
</dbReference>
<dbReference type="InterPro" id="IPR027417">
    <property type="entry name" value="P-loop_NTPase"/>
</dbReference>
<name>A0A238YMQ7_9RHOB</name>
<dbReference type="GO" id="GO:0140359">
    <property type="term" value="F:ABC-type transporter activity"/>
    <property type="evidence" value="ECO:0007669"/>
    <property type="project" value="InterPro"/>
</dbReference>
<evidence type="ECO:0000256" key="1">
    <source>
        <dbReference type="ARBA" id="ARBA00005417"/>
    </source>
</evidence>
<dbReference type="PANTHER" id="PTHR46743:SF2">
    <property type="entry name" value="TEICHOIC ACIDS EXPORT ATP-BINDING PROTEIN TAGH"/>
    <property type="match status" value="1"/>
</dbReference>
<dbReference type="InterPro" id="IPR003439">
    <property type="entry name" value="ABC_transporter-like_ATP-bd"/>
</dbReference>
<dbReference type="PROSITE" id="PS50893">
    <property type="entry name" value="ABC_TRANSPORTER_2"/>
    <property type="match status" value="1"/>
</dbReference>
<dbReference type="InterPro" id="IPR017871">
    <property type="entry name" value="ABC_transporter-like_CS"/>
</dbReference>
<proteinExistence type="inferred from homology"/>
<evidence type="ECO:0000256" key="4">
    <source>
        <dbReference type="ARBA" id="ARBA00022840"/>
    </source>
</evidence>
<evidence type="ECO:0000259" key="5">
    <source>
        <dbReference type="PROSITE" id="PS50893"/>
    </source>
</evidence>
<reference evidence="6 7" key="1">
    <citation type="submission" date="2017-06" db="EMBL/GenBank/DDBJ databases">
        <authorList>
            <person name="Kim H.J."/>
            <person name="Triplett B.A."/>
        </authorList>
    </citation>
    <scope>NUCLEOTIDE SEQUENCE [LARGE SCALE GENOMIC DNA]</scope>
    <source>
        <strain evidence="6 7">DSM 29052</strain>
    </source>
</reference>
<protein>
    <submittedName>
        <fullName evidence="6">Capsular polysaccharide transport system ATP-binding protein</fullName>
    </submittedName>
</protein>
<dbReference type="GO" id="GO:0016887">
    <property type="term" value="F:ATP hydrolysis activity"/>
    <property type="evidence" value="ECO:0007669"/>
    <property type="project" value="InterPro"/>
</dbReference>